<evidence type="ECO:0000256" key="3">
    <source>
        <dbReference type="ARBA" id="ARBA00022801"/>
    </source>
</evidence>
<dbReference type="InterPro" id="IPR003653">
    <property type="entry name" value="Peptidase_C48_C"/>
</dbReference>
<accession>A0A484NDV8</accession>
<evidence type="ECO:0000259" key="6">
    <source>
        <dbReference type="PROSITE" id="PS50600"/>
    </source>
</evidence>
<keyword evidence="3" id="KW-0378">Hydrolase</keyword>
<feature type="region of interest" description="Disordered" evidence="5">
    <location>
        <begin position="56"/>
        <end position="78"/>
    </location>
</feature>
<name>A0A484NDV8_9ASTE</name>
<comment type="similarity">
    <text evidence="1">Belongs to the peptidase C48 family.</text>
</comment>
<gene>
    <name evidence="7" type="ORF">CCAM_LOCUS39790</name>
</gene>
<protein>
    <recommendedName>
        <fullName evidence="6">Ubiquitin-like protease family profile domain-containing protein</fullName>
    </recommendedName>
</protein>
<dbReference type="PROSITE" id="PS50600">
    <property type="entry name" value="ULP_PROTEASE"/>
    <property type="match status" value="1"/>
</dbReference>
<dbReference type="OrthoDB" id="5065855at2759"/>
<feature type="domain" description="Ubiquitin-like protease family profile" evidence="6">
    <location>
        <begin position="416"/>
        <end position="613"/>
    </location>
</feature>
<dbReference type="GO" id="GO:0006508">
    <property type="term" value="P:proteolysis"/>
    <property type="evidence" value="ECO:0007669"/>
    <property type="project" value="UniProtKB-KW"/>
</dbReference>
<dbReference type="GO" id="GO:0016926">
    <property type="term" value="P:protein desumoylation"/>
    <property type="evidence" value="ECO:0007669"/>
    <property type="project" value="TreeGrafter"/>
</dbReference>
<feature type="region of interest" description="Disordered" evidence="5">
    <location>
        <begin position="630"/>
        <end position="656"/>
    </location>
</feature>
<organism evidence="7 8">
    <name type="scientific">Cuscuta campestris</name>
    <dbReference type="NCBI Taxonomy" id="132261"/>
    <lineage>
        <taxon>Eukaryota</taxon>
        <taxon>Viridiplantae</taxon>
        <taxon>Streptophyta</taxon>
        <taxon>Embryophyta</taxon>
        <taxon>Tracheophyta</taxon>
        <taxon>Spermatophyta</taxon>
        <taxon>Magnoliopsida</taxon>
        <taxon>eudicotyledons</taxon>
        <taxon>Gunneridae</taxon>
        <taxon>Pentapetalae</taxon>
        <taxon>asterids</taxon>
        <taxon>lamiids</taxon>
        <taxon>Solanales</taxon>
        <taxon>Convolvulaceae</taxon>
        <taxon>Cuscuteae</taxon>
        <taxon>Cuscuta</taxon>
        <taxon>Cuscuta subgen. Grammica</taxon>
        <taxon>Cuscuta sect. Cleistogrammica</taxon>
    </lineage>
</organism>
<dbReference type="EMBL" id="OOIL02006556">
    <property type="protein sequence ID" value="VFQ98014.1"/>
    <property type="molecule type" value="Genomic_DNA"/>
</dbReference>
<dbReference type="InterPro" id="IPR038765">
    <property type="entry name" value="Papain-like_cys_pep_sf"/>
</dbReference>
<evidence type="ECO:0000256" key="4">
    <source>
        <dbReference type="ARBA" id="ARBA00022807"/>
    </source>
</evidence>
<feature type="compositionally biased region" description="Basic and acidic residues" evidence="5">
    <location>
        <begin position="647"/>
        <end position="656"/>
    </location>
</feature>
<dbReference type="Pfam" id="PF02902">
    <property type="entry name" value="Peptidase_C48"/>
    <property type="match status" value="1"/>
</dbReference>
<keyword evidence="2" id="KW-0645">Protease</keyword>
<dbReference type="Proteomes" id="UP000595140">
    <property type="component" value="Unassembled WGS sequence"/>
</dbReference>
<evidence type="ECO:0000313" key="7">
    <source>
        <dbReference type="EMBL" id="VFQ98014.1"/>
    </source>
</evidence>
<dbReference type="AlphaFoldDB" id="A0A484NDV8"/>
<dbReference type="GO" id="GO:0016929">
    <property type="term" value="F:deSUMOylase activity"/>
    <property type="evidence" value="ECO:0007669"/>
    <property type="project" value="TreeGrafter"/>
</dbReference>
<evidence type="ECO:0000256" key="1">
    <source>
        <dbReference type="ARBA" id="ARBA00005234"/>
    </source>
</evidence>
<dbReference type="PANTHER" id="PTHR12606">
    <property type="entry name" value="SENTRIN/SUMO-SPECIFIC PROTEASE"/>
    <property type="match status" value="1"/>
</dbReference>
<evidence type="ECO:0000313" key="8">
    <source>
        <dbReference type="Proteomes" id="UP000595140"/>
    </source>
</evidence>
<sequence>MWWVTKESVEWNEMVATTSEKAKENIAMLFSVGDSRKAKGEKKGLIRKRARVKKMEKKMERSGSGTLRGTPKKAKNILGDTRENEPSLRDIMTTIVLMEKRNLKMRMEVTKLRIALNAHTRLLNGYISRKKIGKRWHTSKKRTTEDNNMPSFDLRFESQEKNDATEYDVADDVWEEDLNVEAEIGTQLGSCGNDLHDPLNDISTQEVEGRWLKSLHGLGLGKHSEKNVDKQECEKGLTNMVKDAMQSSDVGNDVAVEDVPCTGVDEPKEASPMNVEVSASVMNGQENVLRSGTGCDLLRAVCEEVKDSEDDDEVVNEEPCTQIVVYEAPMASEAPTDLMLNQKKPLKCPDRFTPDDLVVRRKTKRVRTESARVVQFGGDEDEFMGPFPSDPNEMPAQEELMKVEKFMYQGLLKNHLRVSGRKYGAQADVLDPSEYKHPNVIFYYLRMKGVEFGLEQRYMTTDTPFLALLKTLFGRYMKKELTIEQAMRNNSVRSTIIGGKMEYGRPWKSADFVYMPLNTRNHWTLLVLDIKQKLIRIYDSSIRRNDSKRKLHSFLPCLQMFLPKIMDKLGLYDGWEEGPVGDDVLAVEAGPCCPQQNDGSSCGMFVVKMAELLMMSNKKKKRKLQLHGSMLRKKKKEQENHSSVQNPEHKTISPLEHPEGIAKKVRRWNVEVSELIVGLLFIDIPEILNSNFLLTSGPIYAILPMLKRNTFYTKVIALHLRNLQNQTVCNSVKKRWRYAQNTAGCPIVTRLTKLVNFDVVSTPAHP</sequence>
<evidence type="ECO:0000256" key="5">
    <source>
        <dbReference type="SAM" id="MobiDB-lite"/>
    </source>
</evidence>
<reference evidence="7 8" key="1">
    <citation type="submission" date="2018-04" db="EMBL/GenBank/DDBJ databases">
        <authorList>
            <person name="Vogel A."/>
        </authorList>
    </citation>
    <scope>NUCLEOTIDE SEQUENCE [LARGE SCALE GENOMIC DNA]</scope>
</reference>
<dbReference type="PANTHER" id="PTHR12606:SF1">
    <property type="entry name" value="UBIQUITIN-LIKE-SPECIFIC PROTEASE 1A"/>
    <property type="match status" value="1"/>
</dbReference>
<dbReference type="SUPFAM" id="SSF54001">
    <property type="entry name" value="Cysteine proteinases"/>
    <property type="match status" value="1"/>
</dbReference>
<dbReference type="GO" id="GO:0005634">
    <property type="term" value="C:nucleus"/>
    <property type="evidence" value="ECO:0007669"/>
    <property type="project" value="TreeGrafter"/>
</dbReference>
<evidence type="ECO:0000256" key="2">
    <source>
        <dbReference type="ARBA" id="ARBA00022670"/>
    </source>
</evidence>
<keyword evidence="4" id="KW-0788">Thiol protease</keyword>
<keyword evidence="8" id="KW-1185">Reference proteome</keyword>
<dbReference type="Gene3D" id="3.40.395.10">
    <property type="entry name" value="Adenoviral Proteinase, Chain A"/>
    <property type="match status" value="1"/>
</dbReference>
<proteinExistence type="inferred from homology"/>